<evidence type="ECO:0000256" key="1">
    <source>
        <dbReference type="ARBA" id="ARBA00004123"/>
    </source>
</evidence>
<evidence type="ECO:0000256" key="3">
    <source>
        <dbReference type="ARBA" id="ARBA00023242"/>
    </source>
</evidence>
<dbReference type="AlphaFoldDB" id="A0A2S5B9J5"/>
<dbReference type="GO" id="GO:0000723">
    <property type="term" value="P:telomere maintenance"/>
    <property type="evidence" value="ECO:0007669"/>
    <property type="project" value="TreeGrafter"/>
</dbReference>
<dbReference type="InterPro" id="IPR016580">
    <property type="entry name" value="HUS1"/>
</dbReference>
<accession>A0A2S5B9J5</accession>
<sequence>MRFKADLRHPTQFARLIASLSPLGKVATLKLKPDAVHLICMSDGTKSGVQVWSQIQNSSLFDLDSLRLDSNHHNEIYLEVSLDALSRALKSTHLSHFCESELMKRTMDARQDATRVTIKLAKKGGSGPQGTGEGSYPALSINIESSPRHRSVDNPKFRHAQSRLGKKVEIVQDVAVRVKKAADIELLKEPLCPAPESVSSEETPVDVWPSHVITTLPDLQQLRTVVERLKTVSPFVTISANNQGELRLRAEADEANVETEWRGLKRPRGQESDFNTQVESPNQFFRVTLDAKSVIKFLATYSVASSAIACLCDSHCAIFYVYIGASKDSVEGGVLTFFIPAVKVDGDDDV</sequence>
<dbReference type="PANTHER" id="PTHR12900:SF0">
    <property type="entry name" value="CHECKPOINT PROTEIN"/>
    <property type="match status" value="1"/>
</dbReference>
<dbReference type="OrthoDB" id="337750at2759"/>
<dbReference type="PANTHER" id="PTHR12900">
    <property type="entry name" value="MITOTIC AND DNA DAMAGE CHECKPOINT PROTEIN HUS1"/>
    <property type="match status" value="1"/>
</dbReference>
<evidence type="ECO:0000313" key="5">
    <source>
        <dbReference type="EMBL" id="POY73429.1"/>
    </source>
</evidence>
<evidence type="ECO:0000256" key="4">
    <source>
        <dbReference type="PIRNR" id="PIRNR011312"/>
    </source>
</evidence>
<dbReference type="GO" id="GO:0031573">
    <property type="term" value="P:mitotic intra-S DNA damage checkpoint signaling"/>
    <property type="evidence" value="ECO:0007669"/>
    <property type="project" value="TreeGrafter"/>
</dbReference>
<comment type="similarity">
    <text evidence="2 4">Belongs to the HUS1 family.</text>
</comment>
<keyword evidence="3" id="KW-0539">Nucleus</keyword>
<dbReference type="PIRSF" id="PIRSF011312">
    <property type="entry name" value="Cell_cycle_HUS1"/>
    <property type="match status" value="1"/>
</dbReference>
<dbReference type="Pfam" id="PF04005">
    <property type="entry name" value="Hus1"/>
    <property type="match status" value="1"/>
</dbReference>
<keyword evidence="6" id="KW-1185">Reference proteome</keyword>
<protein>
    <recommendedName>
        <fullName evidence="4">Checkpoint protein</fullName>
    </recommendedName>
</protein>
<dbReference type="Proteomes" id="UP000237144">
    <property type="component" value="Unassembled WGS sequence"/>
</dbReference>
<dbReference type="GO" id="GO:0033314">
    <property type="term" value="P:mitotic DNA replication checkpoint signaling"/>
    <property type="evidence" value="ECO:0007669"/>
    <property type="project" value="TreeGrafter"/>
</dbReference>
<comment type="caution">
    <text evidence="5">The sequence shown here is derived from an EMBL/GenBank/DDBJ whole genome shotgun (WGS) entry which is preliminary data.</text>
</comment>
<evidence type="ECO:0000256" key="2">
    <source>
        <dbReference type="ARBA" id="ARBA00005563"/>
    </source>
</evidence>
<dbReference type="InterPro" id="IPR007150">
    <property type="entry name" value="HUS1/Mec3"/>
</dbReference>
<dbReference type="GO" id="GO:0006289">
    <property type="term" value="P:nucleotide-excision repair"/>
    <property type="evidence" value="ECO:0007669"/>
    <property type="project" value="TreeGrafter"/>
</dbReference>
<proteinExistence type="inferred from homology"/>
<dbReference type="GO" id="GO:0044778">
    <property type="term" value="P:meiotic DNA integrity checkpoint signaling"/>
    <property type="evidence" value="ECO:0007669"/>
    <property type="project" value="TreeGrafter"/>
</dbReference>
<dbReference type="EMBL" id="PJQD01000038">
    <property type="protein sequence ID" value="POY73429.1"/>
    <property type="molecule type" value="Genomic_DNA"/>
</dbReference>
<dbReference type="GO" id="GO:0005730">
    <property type="term" value="C:nucleolus"/>
    <property type="evidence" value="ECO:0007669"/>
    <property type="project" value="InterPro"/>
</dbReference>
<dbReference type="STRING" id="741276.A0A2S5B9J5"/>
<evidence type="ECO:0000313" key="6">
    <source>
        <dbReference type="Proteomes" id="UP000237144"/>
    </source>
</evidence>
<dbReference type="GO" id="GO:0030896">
    <property type="term" value="C:checkpoint clamp complex"/>
    <property type="evidence" value="ECO:0007669"/>
    <property type="project" value="InterPro"/>
</dbReference>
<dbReference type="SUPFAM" id="SSF55979">
    <property type="entry name" value="DNA clamp"/>
    <property type="match status" value="1"/>
</dbReference>
<dbReference type="InterPro" id="IPR046938">
    <property type="entry name" value="DNA_clamp_sf"/>
</dbReference>
<dbReference type="GO" id="GO:0000724">
    <property type="term" value="P:double-strand break repair via homologous recombination"/>
    <property type="evidence" value="ECO:0007669"/>
    <property type="project" value="TreeGrafter"/>
</dbReference>
<organism evidence="5 6">
    <name type="scientific">Rhodotorula taiwanensis</name>
    <dbReference type="NCBI Taxonomy" id="741276"/>
    <lineage>
        <taxon>Eukaryota</taxon>
        <taxon>Fungi</taxon>
        <taxon>Dikarya</taxon>
        <taxon>Basidiomycota</taxon>
        <taxon>Pucciniomycotina</taxon>
        <taxon>Microbotryomycetes</taxon>
        <taxon>Sporidiobolales</taxon>
        <taxon>Sporidiobolaceae</taxon>
        <taxon>Rhodotorula</taxon>
    </lineage>
</organism>
<dbReference type="GO" id="GO:0035861">
    <property type="term" value="C:site of double-strand break"/>
    <property type="evidence" value="ECO:0007669"/>
    <property type="project" value="TreeGrafter"/>
</dbReference>
<dbReference type="Gene3D" id="3.70.10.10">
    <property type="match status" value="1"/>
</dbReference>
<name>A0A2S5B9J5_9BASI</name>
<gene>
    <name evidence="5" type="ORF">BMF94_3767</name>
</gene>
<reference evidence="5 6" key="1">
    <citation type="journal article" date="2018" name="Front. Microbiol.">
        <title>Prospects for Fungal Bioremediation of Acidic Radioactive Waste Sites: Characterization and Genome Sequence of Rhodotorula taiwanensis MD1149.</title>
        <authorList>
            <person name="Tkavc R."/>
            <person name="Matrosova V.Y."/>
            <person name="Grichenko O.E."/>
            <person name="Gostincar C."/>
            <person name="Volpe R.P."/>
            <person name="Klimenkova P."/>
            <person name="Gaidamakova E.K."/>
            <person name="Zhou C.E."/>
            <person name="Stewart B.J."/>
            <person name="Lyman M.G."/>
            <person name="Malfatti S.A."/>
            <person name="Rubinfeld B."/>
            <person name="Courtot M."/>
            <person name="Singh J."/>
            <person name="Dalgard C.L."/>
            <person name="Hamilton T."/>
            <person name="Frey K.G."/>
            <person name="Gunde-Cimerman N."/>
            <person name="Dugan L."/>
            <person name="Daly M.J."/>
        </authorList>
    </citation>
    <scope>NUCLEOTIDE SEQUENCE [LARGE SCALE GENOMIC DNA]</scope>
    <source>
        <strain evidence="5 6">MD1149</strain>
    </source>
</reference>
<comment type="subcellular location">
    <subcellularLocation>
        <location evidence="1">Nucleus</location>
    </subcellularLocation>
</comment>